<organism evidence="1 2">
    <name type="scientific">Amphiprion ocellaris</name>
    <name type="common">Clown anemonefish</name>
    <dbReference type="NCBI Taxonomy" id="80972"/>
    <lineage>
        <taxon>Eukaryota</taxon>
        <taxon>Metazoa</taxon>
        <taxon>Chordata</taxon>
        <taxon>Craniata</taxon>
        <taxon>Vertebrata</taxon>
        <taxon>Euteleostomi</taxon>
        <taxon>Actinopterygii</taxon>
        <taxon>Neopterygii</taxon>
        <taxon>Teleostei</taxon>
        <taxon>Neoteleostei</taxon>
        <taxon>Acanthomorphata</taxon>
        <taxon>Ovalentaria</taxon>
        <taxon>Pomacentridae</taxon>
        <taxon>Amphiprion</taxon>
    </lineage>
</organism>
<name>A0AAQ6A4U8_AMPOC</name>
<dbReference type="PANTHER" id="PTHR11505">
    <property type="entry name" value="L1 TRANSPOSABLE ELEMENT-RELATED"/>
    <property type="match status" value="1"/>
</dbReference>
<dbReference type="InterPro" id="IPR004244">
    <property type="entry name" value="Transposase_22"/>
</dbReference>
<keyword evidence="2" id="KW-1185">Reference proteome</keyword>
<evidence type="ECO:0000313" key="1">
    <source>
        <dbReference type="Ensembl" id="ENSAOCP00000070990.1"/>
    </source>
</evidence>
<accession>A0AAQ6A4U8</accession>
<dbReference type="Ensembl" id="ENSAOCT00000040338.1">
    <property type="protein sequence ID" value="ENSAOCP00000070990.1"/>
    <property type="gene ID" value="ENSAOCG00000031156.1"/>
</dbReference>
<sequence>PQEAPLHLNERQNDPQDKEASKMANATVASGELLTLNILVGELEKLHKGVTSELTASLNITLAPIQASLQTITETTASHTVTITAMETTLTAHSDRITTLEKDVTTLRLQLETTKQVNKKLQLAVEDLISHSKRKNLRVISIPEGAEGTDALHDHAVKESEQNLDLELERTHRSLAPKPLQGSRPFIIHFHKYIHKERVLQWAKKNRDVSYLGQSIRIFEDFSHTLAKKRASFNKLKSQLYKDGTRFGVIHPAHLWITMNGQMRIFDSAEEAERFYLHHRSKEASYILGNRRFVIFPACSSSLFFLGEFRTSV</sequence>
<reference evidence="1 2" key="1">
    <citation type="submission" date="2022-01" db="EMBL/GenBank/DDBJ databases">
        <title>A chromosome-scale genome assembly of the false clownfish, Amphiprion ocellaris.</title>
        <authorList>
            <person name="Ryu T."/>
        </authorList>
    </citation>
    <scope>NUCLEOTIDE SEQUENCE [LARGE SCALE GENOMIC DNA]</scope>
</reference>
<dbReference type="GeneTree" id="ENSGT01150000287143"/>
<dbReference type="Proteomes" id="UP001501940">
    <property type="component" value="Chromosome 3"/>
</dbReference>
<evidence type="ECO:0008006" key="3">
    <source>
        <dbReference type="Google" id="ProtNLM"/>
    </source>
</evidence>
<dbReference type="Gene3D" id="3.30.250.20">
    <property type="entry name" value="L1 transposable element, C-terminal domain"/>
    <property type="match status" value="1"/>
</dbReference>
<reference evidence="1" key="3">
    <citation type="submission" date="2025-09" db="UniProtKB">
        <authorList>
            <consortium name="Ensembl"/>
        </authorList>
    </citation>
    <scope>IDENTIFICATION</scope>
</reference>
<dbReference type="AlphaFoldDB" id="A0AAQ6A4U8"/>
<reference evidence="1" key="2">
    <citation type="submission" date="2025-08" db="UniProtKB">
        <authorList>
            <consortium name="Ensembl"/>
        </authorList>
    </citation>
    <scope>IDENTIFICATION</scope>
</reference>
<evidence type="ECO:0000313" key="2">
    <source>
        <dbReference type="Proteomes" id="UP001501940"/>
    </source>
</evidence>
<protein>
    <recommendedName>
        <fullName evidence="3">L1 transposable element RRM domain-containing protein</fullName>
    </recommendedName>
</protein>
<proteinExistence type="predicted"/>
<dbReference type="InterPro" id="IPR042566">
    <property type="entry name" value="L1_C"/>
</dbReference>